<dbReference type="SMART" id="SM01012">
    <property type="entry name" value="ANTAR"/>
    <property type="match status" value="1"/>
</dbReference>
<dbReference type="Proteomes" id="UP000095746">
    <property type="component" value="Unassembled WGS sequence"/>
</dbReference>
<accession>A0A174JFE4</accession>
<protein>
    <submittedName>
        <fullName evidence="2">ANTAR domain</fullName>
    </submittedName>
</protein>
<evidence type="ECO:0000259" key="1">
    <source>
        <dbReference type="PROSITE" id="PS50921"/>
    </source>
</evidence>
<dbReference type="EMBL" id="CYZT01000219">
    <property type="protein sequence ID" value="CUO96617.1"/>
    <property type="molecule type" value="Genomic_DNA"/>
</dbReference>
<sequence>MEELLRLGEEAGALLPPRRSREEREVVERAKERLMARNGMTEEEAHRALRRRSMDRRIPLADAARMLLDEERPAP</sequence>
<evidence type="ECO:0000313" key="2">
    <source>
        <dbReference type="EMBL" id="CUO96617.1"/>
    </source>
</evidence>
<dbReference type="GO" id="GO:0003723">
    <property type="term" value="F:RNA binding"/>
    <property type="evidence" value="ECO:0007669"/>
    <property type="project" value="InterPro"/>
</dbReference>
<dbReference type="SUPFAM" id="SSF52172">
    <property type="entry name" value="CheY-like"/>
    <property type="match status" value="1"/>
</dbReference>
<dbReference type="Gene3D" id="1.10.10.10">
    <property type="entry name" value="Winged helix-like DNA-binding domain superfamily/Winged helix DNA-binding domain"/>
    <property type="match status" value="1"/>
</dbReference>
<proteinExistence type="predicted"/>
<organism evidence="2 3">
    <name type="scientific">Flavonifractor plautii</name>
    <name type="common">Fusobacterium plautii</name>
    <dbReference type="NCBI Taxonomy" id="292800"/>
    <lineage>
        <taxon>Bacteria</taxon>
        <taxon>Bacillati</taxon>
        <taxon>Bacillota</taxon>
        <taxon>Clostridia</taxon>
        <taxon>Eubacteriales</taxon>
        <taxon>Oscillospiraceae</taxon>
        <taxon>Flavonifractor</taxon>
    </lineage>
</organism>
<dbReference type="PROSITE" id="PS50921">
    <property type="entry name" value="ANTAR"/>
    <property type="match status" value="1"/>
</dbReference>
<dbReference type="InterPro" id="IPR011006">
    <property type="entry name" value="CheY-like_superfamily"/>
</dbReference>
<gene>
    <name evidence="2" type="ORF">ERS852411_02463</name>
</gene>
<name>A0A174JFE4_FLAPL</name>
<reference evidence="2 3" key="1">
    <citation type="submission" date="2015-09" db="EMBL/GenBank/DDBJ databases">
        <authorList>
            <consortium name="Pathogen Informatics"/>
        </authorList>
    </citation>
    <scope>NUCLEOTIDE SEQUENCE [LARGE SCALE GENOMIC DNA]</scope>
    <source>
        <strain evidence="2 3">2789STDY5608854</strain>
    </source>
</reference>
<dbReference type="InterPro" id="IPR036388">
    <property type="entry name" value="WH-like_DNA-bd_sf"/>
</dbReference>
<feature type="domain" description="ANTAR" evidence="1">
    <location>
        <begin position="7"/>
        <end position="68"/>
    </location>
</feature>
<dbReference type="Pfam" id="PF03861">
    <property type="entry name" value="ANTAR"/>
    <property type="match status" value="1"/>
</dbReference>
<dbReference type="AlphaFoldDB" id="A0A174JFE4"/>
<dbReference type="InterPro" id="IPR005561">
    <property type="entry name" value="ANTAR"/>
</dbReference>
<evidence type="ECO:0000313" key="3">
    <source>
        <dbReference type="Proteomes" id="UP000095746"/>
    </source>
</evidence>